<dbReference type="Pfam" id="PF10146">
    <property type="entry name" value="zf-C4H2"/>
    <property type="match status" value="1"/>
</dbReference>
<dbReference type="PROSITE" id="PS51896">
    <property type="entry name" value="ZF_C4H2"/>
    <property type="match status" value="1"/>
</dbReference>
<gene>
    <name evidence="4" type="primary">Zc4h2</name>
    <name evidence="4" type="ORF">CM83_74298</name>
</gene>
<dbReference type="EMBL" id="GBHO01039053">
    <property type="protein sequence ID" value="JAG04551.1"/>
    <property type="molecule type" value="Transcribed_RNA"/>
</dbReference>
<dbReference type="AlphaFoldDB" id="A0A0A9WAW7"/>
<dbReference type="InterPro" id="IPR018482">
    <property type="entry name" value="Znf-C4H2"/>
</dbReference>
<reference evidence="4" key="1">
    <citation type="journal article" date="2014" name="PLoS ONE">
        <title>Transcriptome-Based Identification of ABC Transporters in the Western Tarnished Plant Bug Lygus hesperus.</title>
        <authorList>
            <person name="Hull J.J."/>
            <person name="Chaney K."/>
            <person name="Geib S.M."/>
            <person name="Fabrick J.A."/>
            <person name="Brent C.S."/>
            <person name="Walsh D."/>
            <person name="Lavine L.C."/>
        </authorList>
    </citation>
    <scope>NUCLEOTIDE SEQUENCE</scope>
</reference>
<name>A0A0A9WAW7_LYGHE</name>
<dbReference type="GO" id="GO:0045666">
    <property type="term" value="P:positive regulation of neuron differentiation"/>
    <property type="evidence" value="ECO:0007669"/>
    <property type="project" value="TreeGrafter"/>
</dbReference>
<evidence type="ECO:0000256" key="2">
    <source>
        <dbReference type="SAM" id="MobiDB-lite"/>
    </source>
</evidence>
<dbReference type="PANTHER" id="PTHR31058">
    <property type="entry name" value="ZINC FINGER C4H2 DOMAIN-CONTAINING PROTEIN"/>
    <property type="match status" value="1"/>
</dbReference>
<dbReference type="InterPro" id="IPR044069">
    <property type="entry name" value="ZF_C4H2"/>
</dbReference>
<organism evidence="4">
    <name type="scientific">Lygus hesperus</name>
    <name type="common">Western plant bug</name>
    <dbReference type="NCBI Taxonomy" id="30085"/>
    <lineage>
        <taxon>Eukaryota</taxon>
        <taxon>Metazoa</taxon>
        <taxon>Ecdysozoa</taxon>
        <taxon>Arthropoda</taxon>
        <taxon>Hexapoda</taxon>
        <taxon>Insecta</taxon>
        <taxon>Pterygota</taxon>
        <taxon>Neoptera</taxon>
        <taxon>Paraneoptera</taxon>
        <taxon>Hemiptera</taxon>
        <taxon>Heteroptera</taxon>
        <taxon>Panheteroptera</taxon>
        <taxon>Cimicomorpha</taxon>
        <taxon>Miridae</taxon>
        <taxon>Mirini</taxon>
        <taxon>Lygus</taxon>
    </lineage>
</organism>
<reference evidence="4" key="2">
    <citation type="submission" date="2014-07" db="EMBL/GenBank/DDBJ databases">
        <authorList>
            <person name="Hull J."/>
        </authorList>
    </citation>
    <scope>NUCLEOTIDE SEQUENCE</scope>
</reference>
<protein>
    <submittedName>
        <fullName evidence="4">Zinc finger C4H2 domain-containing protein</fullName>
    </submittedName>
</protein>
<evidence type="ECO:0000259" key="3">
    <source>
        <dbReference type="PROSITE" id="PS51896"/>
    </source>
</evidence>
<feature type="compositionally biased region" description="Basic residues" evidence="2">
    <location>
        <begin position="317"/>
        <end position="331"/>
    </location>
</feature>
<feature type="region of interest" description="Disordered" evidence="2">
    <location>
        <begin position="263"/>
        <end position="300"/>
    </location>
</feature>
<feature type="non-terminal residue" evidence="4">
    <location>
        <position position="1"/>
    </location>
</feature>
<evidence type="ECO:0000256" key="1">
    <source>
        <dbReference type="SAM" id="Coils"/>
    </source>
</evidence>
<feature type="region of interest" description="Disordered" evidence="2">
    <location>
        <begin position="312"/>
        <end position="331"/>
    </location>
</feature>
<evidence type="ECO:0000313" key="4">
    <source>
        <dbReference type="EMBL" id="JAG04551.1"/>
    </source>
</evidence>
<sequence>QNRDFCKNQKRFALQFLSVSVPHSRCEFSAALFRDVIEFILFFKSLDLKEEYPGPLAVLKDTPERKLCTTGWEDNINLSKMLNMEEHQRNIMAKLHALKEIRAKTIELEKLKAKIVEEVEAKEKEEKCLSEYKQEMDLLMQEKMSHVEELRQIHADINAMENVIKKAEEAKTRSLDRAKRIHEEYRPLKDDIDRMRRDYLGLERLPELHEQEGDLITPDLFAKSYPEKSFKETWRPDVAVMSGFLHPLPSTSAFMAPLHPPPLPLPMPSTSKAPDPPLPPLPGPPPTFRQQPPPMKSCLSCHQQIHRNAPICPLCKAKSRSRNPKKPKKKD</sequence>
<dbReference type="GO" id="GO:0005634">
    <property type="term" value="C:nucleus"/>
    <property type="evidence" value="ECO:0007669"/>
    <property type="project" value="TreeGrafter"/>
</dbReference>
<proteinExistence type="predicted"/>
<keyword evidence="1" id="KW-0175">Coiled coil</keyword>
<feature type="domain" description="C4H2-type" evidence="3">
    <location>
        <begin position="290"/>
        <end position="331"/>
    </location>
</feature>
<accession>A0A0A9WAW7</accession>
<feature type="compositionally biased region" description="Pro residues" evidence="2">
    <location>
        <begin position="274"/>
        <end position="295"/>
    </location>
</feature>
<feature type="coiled-coil region" evidence="1">
    <location>
        <begin position="84"/>
        <end position="184"/>
    </location>
</feature>
<dbReference type="PANTHER" id="PTHR31058:SF2">
    <property type="entry name" value="ZINC FINGER C4H2 DOMAIN-CONTAINING PROTEIN"/>
    <property type="match status" value="1"/>
</dbReference>